<dbReference type="PANTHER" id="PTHR10196:SF57">
    <property type="entry name" value="XYLULOSE KINASE"/>
    <property type="match status" value="1"/>
</dbReference>
<dbReference type="InterPro" id="IPR043129">
    <property type="entry name" value="ATPase_NBD"/>
</dbReference>
<dbReference type="Gene3D" id="3.30.420.40">
    <property type="match status" value="1"/>
</dbReference>
<organism evidence="4 5">
    <name type="scientific">Hibiscus sabdariffa</name>
    <name type="common">roselle</name>
    <dbReference type="NCBI Taxonomy" id="183260"/>
    <lineage>
        <taxon>Eukaryota</taxon>
        <taxon>Viridiplantae</taxon>
        <taxon>Streptophyta</taxon>
        <taxon>Embryophyta</taxon>
        <taxon>Tracheophyta</taxon>
        <taxon>Spermatophyta</taxon>
        <taxon>Magnoliopsida</taxon>
        <taxon>eudicotyledons</taxon>
        <taxon>Gunneridae</taxon>
        <taxon>Pentapetalae</taxon>
        <taxon>rosids</taxon>
        <taxon>malvids</taxon>
        <taxon>Malvales</taxon>
        <taxon>Malvaceae</taxon>
        <taxon>Malvoideae</taxon>
        <taxon>Hibiscus</taxon>
    </lineage>
</organism>
<accession>A0ABR2QYV3</accession>
<dbReference type="Proteomes" id="UP001396334">
    <property type="component" value="Unassembled WGS sequence"/>
</dbReference>
<comment type="caution">
    <text evidence="4">The sequence shown here is derived from an EMBL/GenBank/DDBJ whole genome shotgun (WGS) entry which is preliminary data.</text>
</comment>
<evidence type="ECO:0000313" key="4">
    <source>
        <dbReference type="EMBL" id="KAK9005875.1"/>
    </source>
</evidence>
<evidence type="ECO:0000256" key="1">
    <source>
        <dbReference type="ARBA" id="ARBA00009156"/>
    </source>
</evidence>
<gene>
    <name evidence="4" type="ORF">V6N11_043294</name>
</gene>
<dbReference type="EMBL" id="JBBPBN010000030">
    <property type="protein sequence ID" value="KAK9005875.1"/>
    <property type="molecule type" value="Genomic_DNA"/>
</dbReference>
<name>A0ABR2QYV3_9ROSI</name>
<keyword evidence="3" id="KW-0418">Kinase</keyword>
<evidence type="ECO:0000313" key="5">
    <source>
        <dbReference type="Proteomes" id="UP001396334"/>
    </source>
</evidence>
<keyword evidence="5" id="KW-1185">Reference proteome</keyword>
<comment type="similarity">
    <text evidence="1">Belongs to the FGGY kinase family.</text>
</comment>
<dbReference type="SUPFAM" id="SSF53067">
    <property type="entry name" value="Actin-like ATPase domain"/>
    <property type="match status" value="1"/>
</dbReference>
<dbReference type="PANTHER" id="PTHR10196">
    <property type="entry name" value="SUGAR KINASE"/>
    <property type="match status" value="1"/>
</dbReference>
<protein>
    <submittedName>
        <fullName evidence="4">Uncharacterized protein</fullName>
    </submittedName>
</protein>
<sequence>MWVEALDLILQKLSKSNLDFVKIAAIYASCQQHGSVYWKSGSSALLSSLDPKKSLVEQFGIAFSIKESPIWMDCSTTSQCREIENVVGGALE</sequence>
<reference evidence="4 5" key="1">
    <citation type="journal article" date="2024" name="G3 (Bethesda)">
        <title>Genome assembly of Hibiscus sabdariffa L. provides insights into metabolisms of medicinal natural products.</title>
        <authorList>
            <person name="Kim T."/>
        </authorList>
    </citation>
    <scope>NUCLEOTIDE SEQUENCE [LARGE SCALE GENOMIC DNA]</scope>
    <source>
        <strain evidence="4">TK-2024</strain>
        <tissue evidence="4">Old leaves</tissue>
    </source>
</reference>
<evidence type="ECO:0000256" key="2">
    <source>
        <dbReference type="ARBA" id="ARBA00022679"/>
    </source>
</evidence>
<keyword evidence="2" id="KW-0808">Transferase</keyword>
<proteinExistence type="inferred from homology"/>
<evidence type="ECO:0000256" key="3">
    <source>
        <dbReference type="ARBA" id="ARBA00022777"/>
    </source>
</evidence>